<proteinExistence type="predicted"/>
<keyword evidence="2" id="KW-1185">Reference proteome</keyword>
<reference evidence="1" key="1">
    <citation type="submission" date="2022-08" db="EMBL/GenBank/DDBJ databases">
        <title>Genome Sequence of Fusarium decemcellulare.</title>
        <authorList>
            <person name="Buettner E."/>
        </authorList>
    </citation>
    <scope>NUCLEOTIDE SEQUENCE</scope>
    <source>
        <strain evidence="1">Babe19</strain>
    </source>
</reference>
<sequence length="123" mass="13338">MAEDSIISLDYRGRVAVLTIENESKLNSMSLEQYYDLAQKLREIATHDEVFITVILAKGRYFSACTNQLSTEAPMCPSPRKHPQWAPICTGTGSKALSPSTSTSPTPLQLTPRCSSSGSTAPS</sequence>
<evidence type="ECO:0000313" key="1">
    <source>
        <dbReference type="EMBL" id="KAJ3525015.1"/>
    </source>
</evidence>
<accession>A0ACC1RU81</accession>
<gene>
    <name evidence="1" type="ORF">NM208_g11822</name>
</gene>
<comment type="caution">
    <text evidence="1">The sequence shown here is derived from an EMBL/GenBank/DDBJ whole genome shotgun (WGS) entry which is preliminary data.</text>
</comment>
<protein>
    <submittedName>
        <fullName evidence="1">Uncharacterized protein</fullName>
    </submittedName>
</protein>
<name>A0ACC1RU81_9HYPO</name>
<dbReference type="EMBL" id="JANRMS010001980">
    <property type="protein sequence ID" value="KAJ3525015.1"/>
    <property type="molecule type" value="Genomic_DNA"/>
</dbReference>
<evidence type="ECO:0000313" key="2">
    <source>
        <dbReference type="Proteomes" id="UP001148629"/>
    </source>
</evidence>
<organism evidence="1 2">
    <name type="scientific">Fusarium decemcellulare</name>
    <dbReference type="NCBI Taxonomy" id="57161"/>
    <lineage>
        <taxon>Eukaryota</taxon>
        <taxon>Fungi</taxon>
        <taxon>Dikarya</taxon>
        <taxon>Ascomycota</taxon>
        <taxon>Pezizomycotina</taxon>
        <taxon>Sordariomycetes</taxon>
        <taxon>Hypocreomycetidae</taxon>
        <taxon>Hypocreales</taxon>
        <taxon>Nectriaceae</taxon>
        <taxon>Fusarium</taxon>
        <taxon>Fusarium decemcellulare species complex</taxon>
    </lineage>
</organism>
<dbReference type="Proteomes" id="UP001148629">
    <property type="component" value="Unassembled WGS sequence"/>
</dbReference>